<evidence type="ECO:0000259" key="5">
    <source>
        <dbReference type="SMART" id="SM00479"/>
    </source>
</evidence>
<evidence type="ECO:0000256" key="2">
    <source>
        <dbReference type="ARBA" id="ARBA00022722"/>
    </source>
</evidence>
<dbReference type="NCBIfam" id="NF003765">
    <property type="entry name" value="PRK05359.1"/>
    <property type="match status" value="1"/>
</dbReference>
<evidence type="ECO:0000313" key="7">
    <source>
        <dbReference type="Proteomes" id="UP000291236"/>
    </source>
</evidence>
<dbReference type="GO" id="GO:0006259">
    <property type="term" value="P:DNA metabolic process"/>
    <property type="evidence" value="ECO:0007669"/>
    <property type="project" value="UniProtKB-ARBA"/>
</dbReference>
<dbReference type="InterPro" id="IPR022894">
    <property type="entry name" value="Oligoribonuclease"/>
</dbReference>
<dbReference type="InterPro" id="IPR013520">
    <property type="entry name" value="Ribonucl_H"/>
</dbReference>
<evidence type="ECO:0000313" key="6">
    <source>
        <dbReference type="EMBL" id="BBH54220.1"/>
    </source>
</evidence>
<dbReference type="EMBL" id="AP019368">
    <property type="protein sequence ID" value="BBH54220.1"/>
    <property type="molecule type" value="Genomic_DNA"/>
</dbReference>
<feature type="domain" description="Exonuclease" evidence="5">
    <location>
        <begin position="3"/>
        <end position="171"/>
    </location>
</feature>
<dbReference type="RefSeq" id="WP_130611562.1">
    <property type="nucleotide sequence ID" value="NZ_AP019368.1"/>
</dbReference>
<keyword evidence="2" id="KW-0540">Nuclease</keyword>
<proteinExistence type="inferred from homology"/>
<dbReference type="CDD" id="cd06135">
    <property type="entry name" value="Orn"/>
    <property type="match status" value="1"/>
</dbReference>
<dbReference type="AlphaFoldDB" id="A0A4P2VPQ1"/>
<sequence>MKYLYWLDMEMSGLDHTKERILEVALVITDLSFHVVKEYISVVHQNEDILKGMDSWCTEHHGKSGLTAKVPHGKPEKEVEQDIIALIQEYSPQEKIILAGNTIGQDRKFIDQWMPDLAKSLHYRMLDVSSFKIVYENIFNKKYDKKHKHRALEDIIESIEELKFYLQFVNI</sequence>
<keyword evidence="3" id="KW-0378">Hydrolase</keyword>
<accession>A0A4P2VPQ1</accession>
<dbReference type="SMART" id="SM00479">
    <property type="entry name" value="EXOIII"/>
    <property type="match status" value="1"/>
</dbReference>
<dbReference type="GO" id="GO:0000175">
    <property type="term" value="F:3'-5'-RNA exonuclease activity"/>
    <property type="evidence" value="ECO:0007669"/>
    <property type="project" value="InterPro"/>
</dbReference>
<dbReference type="PANTHER" id="PTHR11046">
    <property type="entry name" value="OLIGORIBONUCLEASE, MITOCHONDRIAL"/>
    <property type="match status" value="1"/>
</dbReference>
<comment type="similarity">
    <text evidence="1">Belongs to the oligoribonuclease family.</text>
</comment>
<dbReference type="SUPFAM" id="SSF53098">
    <property type="entry name" value="Ribonuclease H-like"/>
    <property type="match status" value="1"/>
</dbReference>
<dbReference type="Proteomes" id="UP000291236">
    <property type="component" value="Chromosome"/>
</dbReference>
<organism evidence="6 7">
    <name type="scientific">Fluviispira sanaruensis</name>
    <dbReference type="NCBI Taxonomy" id="2493639"/>
    <lineage>
        <taxon>Bacteria</taxon>
        <taxon>Pseudomonadati</taxon>
        <taxon>Bdellovibrionota</taxon>
        <taxon>Oligoflexia</taxon>
        <taxon>Silvanigrellales</taxon>
        <taxon>Silvanigrellaceae</taxon>
        <taxon>Fluviispira</taxon>
    </lineage>
</organism>
<gene>
    <name evidence="6" type="ORF">JCM31447_26800</name>
</gene>
<protein>
    <submittedName>
        <fullName evidence="6">Oligoribonuclease</fullName>
    </submittedName>
</protein>
<dbReference type="Pfam" id="PF00929">
    <property type="entry name" value="RNase_T"/>
    <property type="match status" value="1"/>
</dbReference>
<keyword evidence="4" id="KW-0269">Exonuclease</keyword>
<dbReference type="GO" id="GO:0003676">
    <property type="term" value="F:nucleic acid binding"/>
    <property type="evidence" value="ECO:0007669"/>
    <property type="project" value="InterPro"/>
</dbReference>
<evidence type="ECO:0000256" key="3">
    <source>
        <dbReference type="ARBA" id="ARBA00022801"/>
    </source>
</evidence>
<dbReference type="PANTHER" id="PTHR11046:SF0">
    <property type="entry name" value="OLIGORIBONUCLEASE, MITOCHONDRIAL"/>
    <property type="match status" value="1"/>
</dbReference>
<name>A0A4P2VPQ1_FLUSA</name>
<evidence type="ECO:0000256" key="1">
    <source>
        <dbReference type="ARBA" id="ARBA00009921"/>
    </source>
</evidence>
<dbReference type="InterPro" id="IPR036397">
    <property type="entry name" value="RNaseH_sf"/>
</dbReference>
<dbReference type="KEGG" id="sbf:JCM31447_26800"/>
<dbReference type="Gene3D" id="3.30.420.10">
    <property type="entry name" value="Ribonuclease H-like superfamily/Ribonuclease H"/>
    <property type="match status" value="1"/>
</dbReference>
<dbReference type="InterPro" id="IPR012337">
    <property type="entry name" value="RNaseH-like_sf"/>
</dbReference>
<keyword evidence="7" id="KW-1185">Reference proteome</keyword>
<dbReference type="OrthoDB" id="9801329at2"/>
<evidence type="ECO:0000256" key="4">
    <source>
        <dbReference type="ARBA" id="ARBA00022839"/>
    </source>
</evidence>
<reference evidence="6 7" key="1">
    <citation type="submission" date="2018-12" db="EMBL/GenBank/DDBJ databases">
        <title>Rubrispira sanarue gen. nov., sp., nov., a member of the order Silvanigrellales, isolated from a brackish lake in Hamamatsu Japan.</title>
        <authorList>
            <person name="Maejima Y."/>
            <person name="Iino T."/>
            <person name="Muraguchi Y."/>
            <person name="Fukuda K."/>
            <person name="Nojiri H."/>
            <person name="Ohkuma M."/>
            <person name="Moriuchi R."/>
            <person name="Dohra H."/>
            <person name="Kimbara K."/>
            <person name="Shintani M."/>
        </authorList>
    </citation>
    <scope>NUCLEOTIDE SEQUENCE [LARGE SCALE GENOMIC DNA]</scope>
    <source>
        <strain evidence="6 7">RF1110005</strain>
    </source>
</reference>